<sequence length="284" mass="31231">MNSGTNIGDLAERANSDINLGDLAERVNSSTNLGDLAERANSGTNLGGLAKRVNSGSNLGDVSERANAGTNLRDLAERANSSKNLGDLAERANSGTDLGDLTERANSGTNLEDLVERQTRAQILEIWPRRRTQAHIACYDLDTAVTKGSLAVIRELYSILTEYRLFVPQPGQRPYSSDMPIVASNSWRYLVVFLGESREAEIILTQNLFMACFRLCKSRGGYYLTARVGFRVSGAPSNNKGWKSRYLFVSGPNWGFRLDWLAHPISNVPPYLSEKESVLVGKLK</sequence>
<gene>
    <name evidence="2" type="ORF">B296_00010333</name>
</gene>
<evidence type="ECO:0000313" key="2">
    <source>
        <dbReference type="EMBL" id="RRT64608.1"/>
    </source>
</evidence>
<reference evidence="2 3" key="1">
    <citation type="journal article" date="2014" name="Agronomy (Basel)">
        <title>A Draft Genome Sequence for Ensete ventricosum, the Drought-Tolerant Tree Against Hunger.</title>
        <authorList>
            <person name="Harrison J."/>
            <person name="Moore K.A."/>
            <person name="Paszkiewicz K."/>
            <person name="Jones T."/>
            <person name="Grant M."/>
            <person name="Ambacheew D."/>
            <person name="Muzemil S."/>
            <person name="Studholme D.J."/>
        </authorList>
    </citation>
    <scope>NUCLEOTIDE SEQUENCE [LARGE SCALE GENOMIC DNA]</scope>
</reference>
<evidence type="ECO:0000313" key="3">
    <source>
        <dbReference type="Proteomes" id="UP000287651"/>
    </source>
</evidence>
<proteinExistence type="predicted"/>
<dbReference type="EMBL" id="AMZH03006124">
    <property type="protein sequence ID" value="RRT64608.1"/>
    <property type="molecule type" value="Genomic_DNA"/>
</dbReference>
<comment type="caution">
    <text evidence="2">The sequence shown here is derived from an EMBL/GenBank/DDBJ whole genome shotgun (WGS) entry which is preliminary data.</text>
</comment>
<evidence type="ECO:0000256" key="1">
    <source>
        <dbReference type="SAM" id="MobiDB-lite"/>
    </source>
</evidence>
<dbReference type="Proteomes" id="UP000287651">
    <property type="component" value="Unassembled WGS sequence"/>
</dbReference>
<dbReference type="AlphaFoldDB" id="A0A426ZKU8"/>
<name>A0A426ZKU8_ENSVE</name>
<protein>
    <submittedName>
        <fullName evidence="2">Uncharacterized protein</fullName>
    </submittedName>
</protein>
<accession>A0A426ZKU8</accession>
<feature type="region of interest" description="Disordered" evidence="1">
    <location>
        <begin position="82"/>
        <end position="104"/>
    </location>
</feature>
<organism evidence="2 3">
    <name type="scientific">Ensete ventricosum</name>
    <name type="common">Abyssinian banana</name>
    <name type="synonym">Musa ensete</name>
    <dbReference type="NCBI Taxonomy" id="4639"/>
    <lineage>
        <taxon>Eukaryota</taxon>
        <taxon>Viridiplantae</taxon>
        <taxon>Streptophyta</taxon>
        <taxon>Embryophyta</taxon>
        <taxon>Tracheophyta</taxon>
        <taxon>Spermatophyta</taxon>
        <taxon>Magnoliopsida</taxon>
        <taxon>Liliopsida</taxon>
        <taxon>Zingiberales</taxon>
        <taxon>Musaceae</taxon>
        <taxon>Ensete</taxon>
    </lineage>
</organism>